<dbReference type="STRING" id="984262.SGRA_1776"/>
<proteinExistence type="predicted"/>
<dbReference type="Proteomes" id="UP000007519">
    <property type="component" value="Chromosome"/>
</dbReference>
<dbReference type="AlphaFoldDB" id="H6KZC1"/>
<keyword evidence="2" id="KW-1185">Reference proteome</keyword>
<sequence length="44" mass="4955">MLILIIFWGLPPSAAATVRSSQACSALRRLQRLGLRLRRTAPHR</sequence>
<gene>
    <name evidence="1" type="ordered locus">SGRA_1776</name>
</gene>
<accession>H6KZC1</accession>
<reference evidence="1 2" key="1">
    <citation type="journal article" date="2012" name="Stand. Genomic Sci.">
        <title>Complete genome sequencing and analysis of Saprospira grandis str. Lewin, a predatory marine bacterium.</title>
        <authorList>
            <person name="Saw J.H."/>
            <person name="Yuryev A."/>
            <person name="Kanbe M."/>
            <person name="Hou S."/>
            <person name="Young A.G."/>
            <person name="Aizawa S."/>
            <person name="Alam M."/>
        </authorList>
    </citation>
    <scope>NUCLEOTIDE SEQUENCE [LARGE SCALE GENOMIC DNA]</scope>
    <source>
        <strain evidence="1 2">Lewin</strain>
    </source>
</reference>
<dbReference type="HOGENOM" id="CLU_199826_3_0_10"/>
<organism evidence="1 2">
    <name type="scientific">Saprospira grandis (strain Lewin)</name>
    <dbReference type="NCBI Taxonomy" id="984262"/>
    <lineage>
        <taxon>Bacteria</taxon>
        <taxon>Pseudomonadati</taxon>
        <taxon>Bacteroidota</taxon>
        <taxon>Saprospiria</taxon>
        <taxon>Saprospirales</taxon>
        <taxon>Saprospiraceae</taxon>
        <taxon>Saprospira</taxon>
    </lineage>
</organism>
<evidence type="ECO:0000313" key="2">
    <source>
        <dbReference type="Proteomes" id="UP000007519"/>
    </source>
</evidence>
<dbReference type="KEGG" id="sgn:SGRA_1776"/>
<dbReference type="EMBL" id="CP002831">
    <property type="protein sequence ID" value="AFC24511.1"/>
    <property type="molecule type" value="Genomic_DNA"/>
</dbReference>
<evidence type="ECO:0000313" key="1">
    <source>
        <dbReference type="EMBL" id="AFC24511.1"/>
    </source>
</evidence>
<name>H6KZC1_SAPGL</name>
<protein>
    <submittedName>
        <fullName evidence="1">Uncharacterized protein</fullName>
    </submittedName>
</protein>